<dbReference type="HAMAP" id="MF_00440">
    <property type="entry name" value="NrdR"/>
    <property type="match status" value="1"/>
</dbReference>
<dbReference type="InterPro" id="IPR003796">
    <property type="entry name" value="RNR_NrdR-like"/>
</dbReference>
<evidence type="ECO:0000256" key="3">
    <source>
        <dbReference type="ARBA" id="ARBA00022771"/>
    </source>
</evidence>
<proteinExistence type="inferred from homology"/>
<accession>A0A968KUJ6</accession>
<organism evidence="10 11">
    <name type="scientific">Entomospira nematocerorum</name>
    <dbReference type="NCBI Taxonomy" id="2719987"/>
    <lineage>
        <taxon>Bacteria</taxon>
        <taxon>Pseudomonadati</taxon>
        <taxon>Spirochaetota</taxon>
        <taxon>Spirochaetia</taxon>
        <taxon>Spirochaetales</taxon>
        <taxon>Spirochaetaceae</taxon>
        <taxon>Entomospira</taxon>
    </lineage>
</organism>
<evidence type="ECO:0000256" key="4">
    <source>
        <dbReference type="ARBA" id="ARBA00022840"/>
    </source>
</evidence>
<dbReference type="PANTHER" id="PTHR30455:SF2">
    <property type="entry name" value="TRANSCRIPTIONAL REPRESSOR NRDR"/>
    <property type="match status" value="1"/>
</dbReference>
<comment type="function">
    <text evidence="8">Negatively regulates transcription of bacterial ribonucleotide reductase nrd genes and operons by binding to NrdR-boxes.</text>
</comment>
<dbReference type="GO" id="GO:0005524">
    <property type="term" value="F:ATP binding"/>
    <property type="evidence" value="ECO:0007669"/>
    <property type="project" value="UniProtKB-UniRule"/>
</dbReference>
<keyword evidence="2 8" id="KW-0547">Nucleotide-binding</keyword>
<dbReference type="RefSeq" id="WP_167703757.1">
    <property type="nucleotide sequence ID" value="NZ_CP118168.1"/>
</dbReference>
<dbReference type="GO" id="GO:0003677">
    <property type="term" value="F:DNA binding"/>
    <property type="evidence" value="ECO:0007669"/>
    <property type="project" value="UniProtKB-KW"/>
</dbReference>
<comment type="similarity">
    <text evidence="8">Belongs to the NrdR family.</text>
</comment>
<gene>
    <name evidence="8 10" type="primary">nrdR</name>
    <name evidence="10" type="ORF">HCT46_05390</name>
</gene>
<evidence type="ECO:0000256" key="6">
    <source>
        <dbReference type="ARBA" id="ARBA00023125"/>
    </source>
</evidence>
<sequence length="153" mass="17668">MYCPHCGADEMKVLETRESEMTNSIRRRRECLGCGRRFTSYESIKHPPITVLKKNGKKEPLSIEKIRDSLEIALRKRPINQTVIAHTQKEIERSIFSHASDRGYIDSQLIGQIILNQLKDLDATAYIRFASVYFSFSDVKAFISFIEGMQTQH</sequence>
<evidence type="ECO:0000259" key="9">
    <source>
        <dbReference type="PROSITE" id="PS51161"/>
    </source>
</evidence>
<feature type="zinc finger region" evidence="8">
    <location>
        <begin position="3"/>
        <end position="34"/>
    </location>
</feature>
<evidence type="ECO:0000256" key="1">
    <source>
        <dbReference type="ARBA" id="ARBA00022491"/>
    </source>
</evidence>
<evidence type="ECO:0000256" key="8">
    <source>
        <dbReference type="HAMAP-Rule" id="MF_00440"/>
    </source>
</evidence>
<comment type="caution">
    <text evidence="10">The sequence shown here is derived from an EMBL/GenBank/DDBJ whole genome shotgun (WGS) entry which is preliminary data.</text>
</comment>
<dbReference type="PROSITE" id="PS51161">
    <property type="entry name" value="ATP_CONE"/>
    <property type="match status" value="1"/>
</dbReference>
<keyword evidence="11" id="KW-1185">Reference proteome</keyword>
<keyword evidence="8" id="KW-0479">Metal-binding</keyword>
<protein>
    <recommendedName>
        <fullName evidence="8">Transcriptional repressor NrdR</fullName>
    </recommendedName>
</protein>
<dbReference type="EMBL" id="JAATLK010000001">
    <property type="protein sequence ID" value="NIZ47344.1"/>
    <property type="molecule type" value="Genomic_DNA"/>
</dbReference>
<evidence type="ECO:0000313" key="10">
    <source>
        <dbReference type="EMBL" id="NIZ47344.1"/>
    </source>
</evidence>
<keyword evidence="1 8" id="KW-0678">Repressor</keyword>
<dbReference type="Pfam" id="PF22811">
    <property type="entry name" value="Zn_ribbon_NrdR"/>
    <property type="match status" value="1"/>
</dbReference>
<evidence type="ECO:0000256" key="2">
    <source>
        <dbReference type="ARBA" id="ARBA00022741"/>
    </source>
</evidence>
<dbReference type="GO" id="GO:0045892">
    <property type="term" value="P:negative regulation of DNA-templated transcription"/>
    <property type="evidence" value="ECO:0007669"/>
    <property type="project" value="UniProtKB-UniRule"/>
</dbReference>
<dbReference type="Proteomes" id="UP000752013">
    <property type="component" value="Unassembled WGS sequence"/>
</dbReference>
<name>A0A968KUJ6_9SPIO</name>
<reference evidence="10" key="1">
    <citation type="submission" date="2020-03" db="EMBL/GenBank/DDBJ databases">
        <title>Spirochaetal bacteria isolated from arthropods constitute a novel genus Entomospira genus novum within the order Spirochaetales.</title>
        <authorList>
            <person name="Grana-Miraglia L."/>
            <person name="Sikutova S."/>
            <person name="Fingerle V."/>
            <person name="Sing A."/>
            <person name="Castillo-Ramirez S."/>
            <person name="Margos G."/>
            <person name="Rudolf I."/>
        </authorList>
    </citation>
    <scope>NUCLEOTIDE SEQUENCE</scope>
    <source>
        <strain evidence="10">BR208</strain>
    </source>
</reference>
<dbReference type="GO" id="GO:0008270">
    <property type="term" value="F:zinc ion binding"/>
    <property type="evidence" value="ECO:0007669"/>
    <property type="project" value="UniProtKB-UniRule"/>
</dbReference>
<dbReference type="PANTHER" id="PTHR30455">
    <property type="entry name" value="TRANSCRIPTIONAL REPRESSOR NRDR"/>
    <property type="match status" value="1"/>
</dbReference>
<dbReference type="Pfam" id="PF03477">
    <property type="entry name" value="ATP-cone"/>
    <property type="match status" value="1"/>
</dbReference>
<comment type="cofactor">
    <cofactor evidence="8">
        <name>Zn(2+)</name>
        <dbReference type="ChEBI" id="CHEBI:29105"/>
    </cofactor>
    <text evidence="8">Binds 1 zinc ion.</text>
</comment>
<keyword evidence="6 8" id="KW-0238">DNA-binding</keyword>
<keyword evidence="5 8" id="KW-0805">Transcription regulation</keyword>
<dbReference type="NCBIfam" id="TIGR00244">
    <property type="entry name" value="transcriptional regulator NrdR"/>
    <property type="match status" value="1"/>
</dbReference>
<dbReference type="InterPro" id="IPR005144">
    <property type="entry name" value="ATP-cone_dom"/>
</dbReference>
<keyword evidence="4 8" id="KW-0067">ATP-binding</keyword>
<keyword evidence="7 8" id="KW-0804">Transcription</keyword>
<evidence type="ECO:0000256" key="7">
    <source>
        <dbReference type="ARBA" id="ARBA00023163"/>
    </source>
</evidence>
<dbReference type="InterPro" id="IPR055173">
    <property type="entry name" value="NrdR-like_N"/>
</dbReference>
<keyword evidence="3 8" id="KW-0863">Zinc-finger</keyword>
<keyword evidence="8" id="KW-0862">Zinc</keyword>
<dbReference type="AlphaFoldDB" id="A0A968KUJ6"/>
<evidence type="ECO:0000313" key="11">
    <source>
        <dbReference type="Proteomes" id="UP000752013"/>
    </source>
</evidence>
<feature type="domain" description="ATP-cone" evidence="9">
    <location>
        <begin position="49"/>
        <end position="141"/>
    </location>
</feature>
<evidence type="ECO:0000256" key="5">
    <source>
        <dbReference type="ARBA" id="ARBA00023015"/>
    </source>
</evidence>